<protein>
    <recommendedName>
        <fullName evidence="11">Sulfotransferase domain-containing protein</fullName>
    </recommendedName>
</protein>
<name>A0A813CBA1_9DINO</name>
<dbReference type="SUPFAM" id="SSF52540">
    <property type="entry name" value="P-loop containing nucleoside triphosphate hydrolases"/>
    <property type="match status" value="1"/>
</dbReference>
<dbReference type="InterPro" id="IPR027417">
    <property type="entry name" value="P-loop_NTPase"/>
</dbReference>
<gene>
    <name evidence="9" type="ORF">SNEC2469_LOCUS34131</name>
</gene>
<dbReference type="InterPro" id="IPR018011">
    <property type="entry name" value="Carb_sulfotrans_8-10"/>
</dbReference>
<evidence type="ECO:0000256" key="5">
    <source>
        <dbReference type="ARBA" id="ARBA00022989"/>
    </source>
</evidence>
<dbReference type="InterPro" id="IPR005331">
    <property type="entry name" value="Sulfotransferase"/>
</dbReference>
<keyword evidence="7" id="KW-0472">Membrane</keyword>
<evidence type="ECO:0000313" key="9">
    <source>
        <dbReference type="EMBL" id="CAE7941059.1"/>
    </source>
</evidence>
<dbReference type="PANTHER" id="PTHR12137">
    <property type="entry name" value="CARBOHYDRATE SULFOTRANSFERASE"/>
    <property type="match status" value="1"/>
</dbReference>
<keyword evidence="10" id="KW-1185">Reference proteome</keyword>
<dbReference type="PANTHER" id="PTHR12137:SF54">
    <property type="entry name" value="CARBOHYDRATE SULFOTRANSFERASE"/>
    <property type="match status" value="1"/>
</dbReference>
<dbReference type="Pfam" id="PF03567">
    <property type="entry name" value="Sulfotransfer_2"/>
    <property type="match status" value="1"/>
</dbReference>
<keyword evidence="6" id="KW-0333">Golgi apparatus</keyword>
<evidence type="ECO:0000256" key="6">
    <source>
        <dbReference type="ARBA" id="ARBA00023034"/>
    </source>
</evidence>
<dbReference type="GO" id="GO:0000139">
    <property type="term" value="C:Golgi membrane"/>
    <property type="evidence" value="ECO:0007669"/>
    <property type="project" value="UniProtKB-SubCell"/>
</dbReference>
<dbReference type="EMBL" id="CAJNJA010092985">
    <property type="protein sequence ID" value="CAE7941059.1"/>
    <property type="molecule type" value="Genomic_DNA"/>
</dbReference>
<comment type="similarity">
    <text evidence="2">Belongs to the sulfotransferase 2 family.</text>
</comment>
<evidence type="ECO:0000256" key="1">
    <source>
        <dbReference type="ARBA" id="ARBA00004323"/>
    </source>
</evidence>
<accession>A0A813CBA1</accession>
<keyword evidence="3" id="KW-0808">Transferase</keyword>
<keyword evidence="5" id="KW-1133">Transmembrane helix</keyword>
<proteinExistence type="inferred from homology"/>
<evidence type="ECO:0000256" key="3">
    <source>
        <dbReference type="ARBA" id="ARBA00022679"/>
    </source>
</evidence>
<evidence type="ECO:0000256" key="2">
    <source>
        <dbReference type="ARBA" id="ARBA00006339"/>
    </source>
</evidence>
<evidence type="ECO:0000313" key="10">
    <source>
        <dbReference type="Proteomes" id="UP000601435"/>
    </source>
</evidence>
<keyword evidence="8" id="KW-0325">Glycoprotein</keyword>
<dbReference type="GO" id="GO:0016051">
    <property type="term" value="P:carbohydrate biosynthetic process"/>
    <property type="evidence" value="ECO:0007669"/>
    <property type="project" value="InterPro"/>
</dbReference>
<dbReference type="AlphaFoldDB" id="A0A813CBA1"/>
<evidence type="ECO:0000256" key="8">
    <source>
        <dbReference type="ARBA" id="ARBA00023180"/>
    </source>
</evidence>
<keyword evidence="4" id="KW-0812">Transmembrane</keyword>
<dbReference type="GO" id="GO:0008146">
    <property type="term" value="F:sulfotransferase activity"/>
    <property type="evidence" value="ECO:0007669"/>
    <property type="project" value="InterPro"/>
</dbReference>
<evidence type="ECO:0008006" key="11">
    <source>
        <dbReference type="Google" id="ProtNLM"/>
    </source>
</evidence>
<dbReference type="Gene3D" id="3.40.50.300">
    <property type="entry name" value="P-loop containing nucleotide triphosphate hydrolases"/>
    <property type="match status" value="1"/>
</dbReference>
<dbReference type="Proteomes" id="UP000601435">
    <property type="component" value="Unassembled WGS sequence"/>
</dbReference>
<sequence>MRVERCTPAACFFLLLASGVFLGTWKNARTLPALREFTSSVPGPAPAPAVDALASPQTMQAVDISPTVPPTQSEFDFTHVQDLLAGIVGSQGPAPTQTQMEETWRPPSPASVAAVTATTTAPTPVTAPAPPLGTEPLRKTLKFIHITKTGGTAIEQWGKEHGHRWGMYHKEYKVPGRYPPAPWHHFFPELDAELRHRYDWFMVVRDPVDRVISEYYCPWAGSPSVKTDTVQDFNRFILRGLRDKQMWATYHWALMSSYLDSTSVQHVLKNENLESDFGKLLRIYGIPFDRLYRTNKARVGGHKFGREHLWQETILQICETYADDFEAFNYSMPSLCSPAR</sequence>
<reference evidence="9" key="1">
    <citation type="submission" date="2021-02" db="EMBL/GenBank/DDBJ databases">
        <authorList>
            <person name="Dougan E. K."/>
            <person name="Rhodes N."/>
            <person name="Thang M."/>
            <person name="Chan C."/>
        </authorList>
    </citation>
    <scope>NUCLEOTIDE SEQUENCE</scope>
</reference>
<comment type="caution">
    <text evidence="9">The sequence shown here is derived from an EMBL/GenBank/DDBJ whole genome shotgun (WGS) entry which is preliminary data.</text>
</comment>
<comment type="subcellular location">
    <subcellularLocation>
        <location evidence="1">Golgi apparatus membrane</location>
        <topology evidence="1">Single-pass type II membrane protein</topology>
    </subcellularLocation>
</comment>
<evidence type="ECO:0000256" key="7">
    <source>
        <dbReference type="ARBA" id="ARBA00023136"/>
    </source>
</evidence>
<dbReference type="OrthoDB" id="416042at2759"/>
<organism evidence="9 10">
    <name type="scientific">Symbiodinium necroappetens</name>
    <dbReference type="NCBI Taxonomy" id="1628268"/>
    <lineage>
        <taxon>Eukaryota</taxon>
        <taxon>Sar</taxon>
        <taxon>Alveolata</taxon>
        <taxon>Dinophyceae</taxon>
        <taxon>Suessiales</taxon>
        <taxon>Symbiodiniaceae</taxon>
        <taxon>Symbiodinium</taxon>
    </lineage>
</organism>
<evidence type="ECO:0000256" key="4">
    <source>
        <dbReference type="ARBA" id="ARBA00022692"/>
    </source>
</evidence>